<gene>
    <name evidence="2" type="ORF">St703_03130</name>
</gene>
<keyword evidence="1" id="KW-0175">Coiled coil</keyword>
<accession>A0A5K7WYB6</accession>
<dbReference type="EMBL" id="AP021853">
    <property type="protein sequence ID" value="BBN97608.1"/>
    <property type="molecule type" value="Genomic_DNA"/>
</dbReference>
<name>A0A5K7WYB6_9BACL</name>
<organism evidence="2 3">
    <name type="scientific">Sporolactobacillus terrae</name>
    <dbReference type="NCBI Taxonomy" id="269673"/>
    <lineage>
        <taxon>Bacteria</taxon>
        <taxon>Bacillati</taxon>
        <taxon>Bacillota</taxon>
        <taxon>Bacilli</taxon>
        <taxon>Bacillales</taxon>
        <taxon>Sporolactobacillaceae</taxon>
        <taxon>Sporolactobacillus</taxon>
    </lineage>
</organism>
<dbReference type="RefSeq" id="WP_139693831.1">
    <property type="nucleotide sequence ID" value="NZ_AP021853.1"/>
</dbReference>
<dbReference type="Proteomes" id="UP000326951">
    <property type="component" value="Chromosome"/>
</dbReference>
<proteinExistence type="predicted"/>
<sequence>MPTKSLEKKETLPAKDLRSLSQKNLLEKLSQNEKLAIIMNDEIKAALLSWNKYEQMVDRIEFLNAQVEELQSEREDHQLNERYGEAAAKAEENATTSYGIKEIDNIFFKGSKKNE</sequence>
<feature type="coiled-coil region" evidence="1">
    <location>
        <begin position="53"/>
        <end position="80"/>
    </location>
</feature>
<protein>
    <submittedName>
        <fullName evidence="2">Uncharacterized protein</fullName>
    </submittedName>
</protein>
<dbReference type="AlphaFoldDB" id="A0A5K7WYB6"/>
<reference evidence="2 3" key="1">
    <citation type="submission" date="2019-09" db="EMBL/GenBank/DDBJ databases">
        <title>Complete genome sequence of Sporolactobacillus terrae 70-3.</title>
        <authorList>
            <person name="Tanaka N."/>
            <person name="Shiwa Y."/>
            <person name="Fujita N."/>
            <person name="Tanasupawat S."/>
        </authorList>
    </citation>
    <scope>NUCLEOTIDE SEQUENCE [LARGE SCALE GENOMIC DNA]</scope>
    <source>
        <strain evidence="2 3">70-3</strain>
    </source>
</reference>
<evidence type="ECO:0000313" key="2">
    <source>
        <dbReference type="EMBL" id="BBN97608.1"/>
    </source>
</evidence>
<evidence type="ECO:0000256" key="1">
    <source>
        <dbReference type="SAM" id="Coils"/>
    </source>
</evidence>
<evidence type="ECO:0000313" key="3">
    <source>
        <dbReference type="Proteomes" id="UP000326951"/>
    </source>
</evidence>